<evidence type="ECO:0000313" key="6">
    <source>
        <dbReference type="EMBL" id="KXB68095.1"/>
    </source>
</evidence>
<evidence type="ECO:0000313" key="5">
    <source>
        <dbReference type="EMBL" id="BBM48946.1"/>
    </source>
</evidence>
<dbReference type="PANTHER" id="PTHR40065">
    <property type="entry name" value="RNA-BINDING PROTEIN YHBY"/>
    <property type="match status" value="1"/>
</dbReference>
<dbReference type="PROSITE" id="PS51295">
    <property type="entry name" value="CRM"/>
    <property type="match status" value="1"/>
</dbReference>
<dbReference type="STRING" id="157687.HMPREF3180_00775"/>
<dbReference type="InterPro" id="IPR001890">
    <property type="entry name" value="RNA-binding_CRM"/>
</dbReference>
<reference evidence="6" key="1">
    <citation type="submission" date="2016-01" db="EMBL/GenBank/DDBJ databases">
        <authorList>
            <person name="Oliw E.H."/>
        </authorList>
    </citation>
    <scope>NUCLEOTIDE SEQUENCE [LARGE SCALE GENOMIC DNA]</scope>
    <source>
        <strain evidence="6">KA00185</strain>
    </source>
</reference>
<evidence type="ECO:0000256" key="1">
    <source>
        <dbReference type="ARBA" id="ARBA00022884"/>
    </source>
</evidence>
<gene>
    <name evidence="6" type="ORF">HMPREF3180_00775</name>
    <name evidence="4" type="ORF">JMUB3933_0210</name>
    <name evidence="5" type="ORF">JMUB3934_0219</name>
</gene>
<evidence type="ECO:0000313" key="9">
    <source>
        <dbReference type="Proteomes" id="UP000321501"/>
    </source>
</evidence>
<dbReference type="EMBL" id="AP019834">
    <property type="protein sequence ID" value="BBM46732.1"/>
    <property type="molecule type" value="Genomic_DNA"/>
</dbReference>
<dbReference type="Proteomes" id="UP000321397">
    <property type="component" value="Chromosome"/>
</dbReference>
<dbReference type="NCBIfam" id="TIGR00253">
    <property type="entry name" value="RNA_bind_YhbY"/>
    <property type="match status" value="1"/>
</dbReference>
<dbReference type="Proteomes" id="UP000070483">
    <property type="component" value="Unassembled WGS sequence"/>
</dbReference>
<organism evidence="6 7">
    <name type="scientific">Leptotrichia wadei</name>
    <dbReference type="NCBI Taxonomy" id="157687"/>
    <lineage>
        <taxon>Bacteria</taxon>
        <taxon>Fusobacteriati</taxon>
        <taxon>Fusobacteriota</taxon>
        <taxon>Fusobacteriia</taxon>
        <taxon>Fusobacteriales</taxon>
        <taxon>Leptotrichiaceae</taxon>
        <taxon>Leptotrichia</taxon>
    </lineage>
</organism>
<dbReference type="InterPro" id="IPR035920">
    <property type="entry name" value="YhbY-like_sf"/>
</dbReference>
<feature type="domain" description="CRM" evidence="3">
    <location>
        <begin position="2"/>
        <end position="99"/>
    </location>
</feature>
<keyword evidence="1 2" id="KW-0694">RNA-binding</keyword>
<evidence type="ECO:0000313" key="7">
    <source>
        <dbReference type="Proteomes" id="UP000070483"/>
    </source>
</evidence>
<dbReference type="OrthoDB" id="9797519at2"/>
<dbReference type="InterPro" id="IPR051925">
    <property type="entry name" value="RNA-binding_domain"/>
</dbReference>
<reference evidence="5 9" key="4">
    <citation type="submission" date="2019-07" db="EMBL/GenBank/DDBJ databases">
        <title>Complete Genome Sequence of Leptotrichia wadei Strain JMUB3934.</title>
        <authorList>
            <person name="Watanabe S."/>
            <person name="Cui L."/>
        </authorList>
    </citation>
    <scope>NUCLEOTIDE SEQUENCE [LARGE SCALE GENOMIC DNA]</scope>
    <source>
        <strain evidence="5 9">JMUB3934</strain>
    </source>
</reference>
<dbReference type="Pfam" id="PF01985">
    <property type="entry name" value="CRS1_YhbY"/>
    <property type="match status" value="1"/>
</dbReference>
<dbReference type="SMART" id="SM01103">
    <property type="entry name" value="CRS1_YhbY"/>
    <property type="match status" value="1"/>
</dbReference>
<dbReference type="RefSeq" id="WP_021746253.1">
    <property type="nucleotide sequence ID" value="NZ_AP019834.1"/>
</dbReference>
<dbReference type="AlphaFoldDB" id="A0A134AK92"/>
<dbReference type="GO" id="GO:0003723">
    <property type="term" value="F:RNA binding"/>
    <property type="evidence" value="ECO:0007669"/>
    <property type="project" value="UniProtKB-UniRule"/>
</dbReference>
<evidence type="ECO:0000313" key="8">
    <source>
        <dbReference type="Proteomes" id="UP000321397"/>
    </source>
</evidence>
<evidence type="ECO:0000256" key="2">
    <source>
        <dbReference type="PROSITE-ProRule" id="PRU00626"/>
    </source>
</evidence>
<dbReference type="PANTHER" id="PTHR40065:SF3">
    <property type="entry name" value="RNA-BINDING PROTEIN YHBY"/>
    <property type="match status" value="1"/>
</dbReference>
<evidence type="ECO:0000259" key="3">
    <source>
        <dbReference type="PROSITE" id="PS51295"/>
    </source>
</evidence>
<dbReference type="EMBL" id="LSDD01000053">
    <property type="protein sequence ID" value="KXB68095.1"/>
    <property type="molecule type" value="Genomic_DNA"/>
</dbReference>
<dbReference type="InterPro" id="IPR017924">
    <property type="entry name" value="RNA-binding_YhbY"/>
</dbReference>
<dbReference type="Proteomes" id="UP000321501">
    <property type="component" value="Chromosome"/>
</dbReference>
<dbReference type="PATRIC" id="fig|157687.3.peg.771"/>
<name>A0A134AK92_9FUSO</name>
<dbReference type="EMBL" id="AP019835">
    <property type="protein sequence ID" value="BBM48946.1"/>
    <property type="molecule type" value="Genomic_DNA"/>
</dbReference>
<reference evidence="7" key="2">
    <citation type="submission" date="2016-01" db="EMBL/GenBank/DDBJ databases">
        <authorList>
            <person name="Mitreva M."/>
            <person name="Pepin K.H."/>
            <person name="Mihindukulasuriya K.A."/>
            <person name="Fulton R."/>
            <person name="Fronick C."/>
            <person name="O'Laughlin M."/>
            <person name="Miner T."/>
            <person name="Herter B."/>
            <person name="Rosa B.A."/>
            <person name="Cordes M."/>
            <person name="Tomlinson C."/>
            <person name="Wollam A."/>
            <person name="Palsikar V.B."/>
            <person name="Mardis E.R."/>
            <person name="Wilson R.K."/>
        </authorList>
    </citation>
    <scope>NUCLEOTIDE SEQUENCE [LARGE SCALE GENOMIC DNA]</scope>
    <source>
        <strain evidence="7">KA00185</strain>
    </source>
</reference>
<sequence>MIQLSSKERAFLRKLAHNLDPIVRIGKDGIDENVLNSIAEVVKKRELIKVKILQNSSVEFNREMGDEIANSTKSIFVDKIGNILIFFKPKHKKDAKITPEFDKFRKSKAKK</sequence>
<proteinExistence type="predicted"/>
<dbReference type="SUPFAM" id="SSF75471">
    <property type="entry name" value="YhbY-like"/>
    <property type="match status" value="1"/>
</dbReference>
<dbReference type="Gene3D" id="3.30.110.60">
    <property type="entry name" value="YhbY-like"/>
    <property type="match status" value="1"/>
</dbReference>
<evidence type="ECO:0000313" key="4">
    <source>
        <dbReference type="EMBL" id="BBM46732.1"/>
    </source>
</evidence>
<reference evidence="4 8" key="3">
    <citation type="submission" date="2019-07" db="EMBL/GenBank/DDBJ databases">
        <title>Complete Genome Sequence of Leptotrichia wadei Strain JMUB3933.</title>
        <authorList>
            <person name="Watanabe S."/>
            <person name="Cui L."/>
        </authorList>
    </citation>
    <scope>NUCLEOTIDE SEQUENCE [LARGE SCALE GENOMIC DNA]</scope>
    <source>
        <strain evidence="4 8">JMUB3933</strain>
    </source>
</reference>
<protein>
    <submittedName>
        <fullName evidence="6">RNA-binding protein, YhbY family</fullName>
    </submittedName>
</protein>
<keyword evidence="7" id="KW-1185">Reference proteome</keyword>
<accession>A0A134AK92</accession>